<organism evidence="4 5">
    <name type="scientific">Undibacterium luofuense</name>
    <dbReference type="NCBI Taxonomy" id="2828733"/>
    <lineage>
        <taxon>Bacteria</taxon>
        <taxon>Pseudomonadati</taxon>
        <taxon>Pseudomonadota</taxon>
        <taxon>Betaproteobacteria</taxon>
        <taxon>Burkholderiales</taxon>
        <taxon>Oxalobacteraceae</taxon>
        <taxon>Undibacterium</taxon>
    </lineage>
</organism>
<feature type="domain" description="Response regulatory" evidence="3">
    <location>
        <begin position="8"/>
        <end position="126"/>
    </location>
</feature>
<proteinExistence type="predicted"/>
<reference evidence="4" key="1">
    <citation type="submission" date="2021-04" db="EMBL/GenBank/DDBJ databases">
        <title>novel species isolated from subtropical streams in China.</title>
        <authorList>
            <person name="Lu H."/>
        </authorList>
    </citation>
    <scope>NUCLEOTIDE SEQUENCE</scope>
    <source>
        <strain evidence="4">LFS511W</strain>
    </source>
</reference>
<dbReference type="InterPro" id="IPR001789">
    <property type="entry name" value="Sig_transdc_resp-reg_receiver"/>
</dbReference>
<evidence type="ECO:0000256" key="1">
    <source>
        <dbReference type="ARBA" id="ARBA00022553"/>
    </source>
</evidence>
<dbReference type="PANTHER" id="PTHR44591:SF3">
    <property type="entry name" value="RESPONSE REGULATORY DOMAIN-CONTAINING PROTEIN"/>
    <property type="match status" value="1"/>
</dbReference>
<dbReference type="PROSITE" id="PS50110">
    <property type="entry name" value="RESPONSE_REGULATORY"/>
    <property type="match status" value="1"/>
</dbReference>
<evidence type="ECO:0000259" key="3">
    <source>
        <dbReference type="PROSITE" id="PS50110"/>
    </source>
</evidence>
<dbReference type="InterPro" id="IPR050595">
    <property type="entry name" value="Bact_response_regulator"/>
</dbReference>
<keyword evidence="5" id="KW-1185">Reference proteome</keyword>
<dbReference type="EMBL" id="JAGSPN010000008">
    <property type="protein sequence ID" value="MBR7782871.1"/>
    <property type="molecule type" value="Genomic_DNA"/>
</dbReference>
<dbReference type="Proteomes" id="UP000680067">
    <property type="component" value="Unassembled WGS sequence"/>
</dbReference>
<protein>
    <submittedName>
        <fullName evidence="4">Response regulator</fullName>
    </submittedName>
</protein>
<gene>
    <name evidence="4" type="ORF">KDM89_12005</name>
</gene>
<dbReference type="GO" id="GO:0000160">
    <property type="term" value="P:phosphorelay signal transduction system"/>
    <property type="evidence" value="ECO:0007669"/>
    <property type="project" value="InterPro"/>
</dbReference>
<dbReference type="PANTHER" id="PTHR44591">
    <property type="entry name" value="STRESS RESPONSE REGULATOR PROTEIN 1"/>
    <property type="match status" value="1"/>
</dbReference>
<dbReference type="RefSeq" id="WP_212688172.1">
    <property type="nucleotide sequence ID" value="NZ_CAXBSD010000141.1"/>
</dbReference>
<dbReference type="SUPFAM" id="SSF52172">
    <property type="entry name" value="CheY-like"/>
    <property type="match status" value="1"/>
</dbReference>
<feature type="modified residue" description="4-aspartylphosphate" evidence="2">
    <location>
        <position position="59"/>
    </location>
</feature>
<dbReference type="Pfam" id="PF00072">
    <property type="entry name" value="Response_reg"/>
    <property type="match status" value="1"/>
</dbReference>
<keyword evidence="1 2" id="KW-0597">Phosphoprotein</keyword>
<accession>A0A941DQ67</accession>
<sequence length="130" mass="14450">MADNGLKHILYVEDDADIRTVAKISFEIVGGFELNCCASGMEALQQIRNGYVPDLLLLDVMMPVMDGPTTLSELRKLAPTANTPIVFMTAKVQSVELEYYRNLGALGVIAKPFDPMELSAQINEMWARRQ</sequence>
<comment type="caution">
    <text evidence="4">The sequence shown here is derived from an EMBL/GenBank/DDBJ whole genome shotgun (WGS) entry which is preliminary data.</text>
</comment>
<evidence type="ECO:0000256" key="2">
    <source>
        <dbReference type="PROSITE-ProRule" id="PRU00169"/>
    </source>
</evidence>
<evidence type="ECO:0000313" key="5">
    <source>
        <dbReference type="Proteomes" id="UP000680067"/>
    </source>
</evidence>
<dbReference type="InterPro" id="IPR011006">
    <property type="entry name" value="CheY-like_superfamily"/>
</dbReference>
<dbReference type="AlphaFoldDB" id="A0A941DQ67"/>
<evidence type="ECO:0000313" key="4">
    <source>
        <dbReference type="EMBL" id="MBR7782871.1"/>
    </source>
</evidence>
<name>A0A941DQ67_9BURK</name>
<dbReference type="SMART" id="SM00448">
    <property type="entry name" value="REC"/>
    <property type="match status" value="1"/>
</dbReference>
<dbReference type="Gene3D" id="3.40.50.2300">
    <property type="match status" value="1"/>
</dbReference>